<dbReference type="InterPro" id="IPR003599">
    <property type="entry name" value="Ig_sub"/>
</dbReference>
<dbReference type="PANTHER" id="PTHR11640">
    <property type="entry name" value="NEPHRIN"/>
    <property type="match status" value="1"/>
</dbReference>
<dbReference type="Pfam" id="PF13927">
    <property type="entry name" value="Ig_3"/>
    <property type="match status" value="2"/>
</dbReference>
<dbReference type="Pfam" id="PF08205">
    <property type="entry name" value="C2-set_2"/>
    <property type="match status" value="1"/>
</dbReference>
<dbReference type="SMART" id="SM00409">
    <property type="entry name" value="IG"/>
    <property type="match status" value="3"/>
</dbReference>
<name>A0ABN7T219_OIKDI</name>
<dbReference type="PANTHER" id="PTHR11640:SF31">
    <property type="entry name" value="IRREGULAR CHIASM C-ROUGHEST PROTEIN-RELATED"/>
    <property type="match status" value="1"/>
</dbReference>
<accession>A0ABN7T219</accession>
<dbReference type="InterPro" id="IPR036179">
    <property type="entry name" value="Ig-like_dom_sf"/>
</dbReference>
<keyword evidence="3" id="KW-1015">Disulfide bond</keyword>
<feature type="compositionally biased region" description="Basic and acidic residues" evidence="6">
    <location>
        <begin position="582"/>
        <end position="591"/>
    </location>
</feature>
<feature type="domain" description="Ig-like" evidence="8">
    <location>
        <begin position="215"/>
        <end position="297"/>
    </location>
</feature>
<feature type="transmembrane region" description="Helical" evidence="7">
    <location>
        <begin position="476"/>
        <end position="495"/>
    </location>
</feature>
<evidence type="ECO:0000313" key="9">
    <source>
        <dbReference type="EMBL" id="CAG5108393.1"/>
    </source>
</evidence>
<dbReference type="Proteomes" id="UP001158576">
    <property type="component" value="Chromosome 1"/>
</dbReference>
<evidence type="ECO:0000313" key="10">
    <source>
        <dbReference type="Proteomes" id="UP001158576"/>
    </source>
</evidence>
<evidence type="ECO:0000256" key="2">
    <source>
        <dbReference type="ARBA" id="ARBA00023136"/>
    </source>
</evidence>
<dbReference type="InterPro" id="IPR051275">
    <property type="entry name" value="Cell_adhesion_signaling"/>
</dbReference>
<evidence type="ECO:0000259" key="8">
    <source>
        <dbReference type="PROSITE" id="PS50835"/>
    </source>
</evidence>
<feature type="region of interest" description="Disordered" evidence="6">
    <location>
        <begin position="569"/>
        <end position="612"/>
    </location>
</feature>
<dbReference type="Gene3D" id="2.60.40.10">
    <property type="entry name" value="Immunoglobulins"/>
    <property type="match status" value="4"/>
</dbReference>
<keyword evidence="7" id="KW-0812">Transmembrane</keyword>
<proteinExistence type="predicted"/>
<comment type="subcellular location">
    <subcellularLocation>
        <location evidence="1">Membrane</location>
        <topology evidence="1">Single-pass type I membrane protein</topology>
    </subcellularLocation>
</comment>
<feature type="domain" description="Ig-like" evidence="8">
    <location>
        <begin position="302"/>
        <end position="385"/>
    </location>
</feature>
<keyword evidence="5" id="KW-0393">Immunoglobulin domain</keyword>
<dbReference type="InterPro" id="IPR013162">
    <property type="entry name" value="CD80_C2-set"/>
</dbReference>
<protein>
    <submittedName>
        <fullName evidence="9">Oidioi.mRNA.OKI2018_I69.chr1.g3774.t1.cds</fullName>
    </submittedName>
</protein>
<feature type="compositionally biased region" description="Polar residues" evidence="6">
    <location>
        <begin position="595"/>
        <end position="612"/>
    </location>
</feature>
<dbReference type="SUPFAM" id="SSF48726">
    <property type="entry name" value="Immunoglobulin"/>
    <property type="match status" value="4"/>
</dbReference>
<dbReference type="CDD" id="cd00096">
    <property type="entry name" value="Ig"/>
    <property type="match status" value="2"/>
</dbReference>
<organism evidence="9 10">
    <name type="scientific">Oikopleura dioica</name>
    <name type="common">Tunicate</name>
    <dbReference type="NCBI Taxonomy" id="34765"/>
    <lineage>
        <taxon>Eukaryota</taxon>
        <taxon>Metazoa</taxon>
        <taxon>Chordata</taxon>
        <taxon>Tunicata</taxon>
        <taxon>Appendicularia</taxon>
        <taxon>Copelata</taxon>
        <taxon>Oikopleuridae</taxon>
        <taxon>Oikopleura</taxon>
    </lineage>
</organism>
<gene>
    <name evidence="9" type="ORF">OKIOD_LOCUS12539</name>
</gene>
<dbReference type="InterPro" id="IPR013783">
    <property type="entry name" value="Ig-like_fold"/>
</dbReference>
<evidence type="ECO:0000256" key="3">
    <source>
        <dbReference type="ARBA" id="ARBA00023157"/>
    </source>
</evidence>
<feature type="domain" description="Ig-like" evidence="8">
    <location>
        <begin position="30"/>
        <end position="91"/>
    </location>
</feature>
<keyword evidence="7" id="KW-1133">Transmembrane helix</keyword>
<dbReference type="InterPro" id="IPR007110">
    <property type="entry name" value="Ig-like_dom"/>
</dbReference>
<keyword evidence="2 7" id="KW-0472">Membrane</keyword>
<sequence length="674" mass="73016">MILFCMLLYAVKGSTLSFGAEPEAVQAIIGEKVTLQCRVDGNEKEDRYMVQWLKAGLGLGFPPLLKSRYSAAIGASDYSPVRVSDYSCRATLKGCKTLRPRPTKDRRHLPVSGEFESIKTGNVEMIKVVEGRPTKVRCIATDSKPQTNLQWTLGDDEVESTASVSGDLLLTTFSEVTIVPSKSDNGKQLSCLAENPALGATPTRVLVQLDVQTLPEVTVVLPDEPVPEGSSLTVQCLSESNPPATSFSWSLDGVVLDSDDSVASLTIPNVDWSFHTRRIECTARNAIGSGSTAASISVLFAPVIVGEPLRRTIADQPGRSVEIECPISANPEPEYTWIKDDVTVHTTSSRILSIERVNSKHAGNYRCIAESPLGNAEATVQVAIKGPPSILSGKEQFGMELECAFVSEPKPNHVRIVDLGKAEDEGIIHELFGDAVQNVKINVGIGQFECLVENELGTSTSIIRLQPEGITAQAKFGIVFGILGFGLIFCLALCVKLRWFPREQQLKINLNDNDFDSRSERQFNYDPVRGYNPSLSSAQVRSAQNPLKIHSSSDEVFLADETQSSRHVRLGNSLGINADTASTERSHHDDGYGTESGSNQKVNTMSDASESNSDYEVHVASLSSAAGAVPNSDKSSKICVIWDDSTGSYNPSQIRAHTAALQSKMNRARSVSHV</sequence>
<evidence type="ECO:0000256" key="7">
    <source>
        <dbReference type="SAM" id="Phobius"/>
    </source>
</evidence>
<keyword evidence="10" id="KW-1185">Reference proteome</keyword>
<dbReference type="EMBL" id="OU015566">
    <property type="protein sequence ID" value="CAG5108393.1"/>
    <property type="molecule type" value="Genomic_DNA"/>
</dbReference>
<dbReference type="InterPro" id="IPR003598">
    <property type="entry name" value="Ig_sub2"/>
</dbReference>
<dbReference type="PROSITE" id="PS50835">
    <property type="entry name" value="IG_LIKE"/>
    <property type="match status" value="4"/>
</dbReference>
<dbReference type="SMART" id="SM00408">
    <property type="entry name" value="IGc2"/>
    <property type="match status" value="2"/>
</dbReference>
<feature type="domain" description="Ig-like" evidence="8">
    <location>
        <begin position="110"/>
        <end position="207"/>
    </location>
</feature>
<reference evidence="9 10" key="1">
    <citation type="submission" date="2021-04" db="EMBL/GenBank/DDBJ databases">
        <authorList>
            <person name="Bliznina A."/>
        </authorList>
    </citation>
    <scope>NUCLEOTIDE SEQUENCE [LARGE SCALE GENOMIC DNA]</scope>
</reference>
<evidence type="ECO:0000256" key="4">
    <source>
        <dbReference type="ARBA" id="ARBA00023180"/>
    </source>
</evidence>
<evidence type="ECO:0000256" key="5">
    <source>
        <dbReference type="ARBA" id="ARBA00023319"/>
    </source>
</evidence>
<evidence type="ECO:0000256" key="1">
    <source>
        <dbReference type="ARBA" id="ARBA00004479"/>
    </source>
</evidence>
<keyword evidence="4" id="KW-0325">Glycoprotein</keyword>
<evidence type="ECO:0000256" key="6">
    <source>
        <dbReference type="SAM" id="MobiDB-lite"/>
    </source>
</evidence>